<proteinExistence type="predicted"/>
<name>A0A0F9FFE5_9ZZZZ</name>
<dbReference type="InterPro" id="IPR036188">
    <property type="entry name" value="FAD/NAD-bd_sf"/>
</dbReference>
<comment type="caution">
    <text evidence="1">The sequence shown here is derived from an EMBL/GenBank/DDBJ whole genome shotgun (WGS) entry which is preliminary data.</text>
</comment>
<dbReference type="Gene3D" id="3.50.50.60">
    <property type="entry name" value="FAD/NAD(P)-binding domain"/>
    <property type="match status" value="1"/>
</dbReference>
<dbReference type="EMBL" id="LAZR01030645">
    <property type="protein sequence ID" value="KKL55985.1"/>
    <property type="molecule type" value="Genomic_DNA"/>
</dbReference>
<protein>
    <submittedName>
        <fullName evidence="1">Uncharacterized protein</fullName>
    </submittedName>
</protein>
<evidence type="ECO:0000313" key="1">
    <source>
        <dbReference type="EMBL" id="KKL55985.1"/>
    </source>
</evidence>
<feature type="non-terminal residue" evidence="1">
    <location>
        <position position="1"/>
    </location>
</feature>
<gene>
    <name evidence="1" type="ORF">LCGC14_2249910</name>
</gene>
<organism evidence="1">
    <name type="scientific">marine sediment metagenome</name>
    <dbReference type="NCBI Taxonomy" id="412755"/>
    <lineage>
        <taxon>unclassified sequences</taxon>
        <taxon>metagenomes</taxon>
        <taxon>ecological metagenomes</taxon>
    </lineage>
</organism>
<sequence length="179" mass="20526">EILGSLFQDLDNIFGGNIPSVIIPVYKILIQNEIIGGNIELSYRGAGFLFDFDIEKKVEWEDYKYGTINFNTGDPLRKINFGVIYDQHPHGPVAVQFASPDGKFYPVITNMTLGNFERILDRCCHKNLIPFGRLGSFRYLNMDEAIDTAMQIAILAVSWGKMSFSERKKWWLNIYKETS</sequence>
<accession>A0A0F9FFE5</accession>
<reference evidence="1" key="1">
    <citation type="journal article" date="2015" name="Nature">
        <title>Complex archaea that bridge the gap between prokaryotes and eukaryotes.</title>
        <authorList>
            <person name="Spang A."/>
            <person name="Saw J.H."/>
            <person name="Jorgensen S.L."/>
            <person name="Zaremba-Niedzwiedzka K."/>
            <person name="Martijn J."/>
            <person name="Lind A.E."/>
            <person name="van Eijk R."/>
            <person name="Schleper C."/>
            <person name="Guy L."/>
            <person name="Ettema T.J."/>
        </authorList>
    </citation>
    <scope>NUCLEOTIDE SEQUENCE</scope>
</reference>
<dbReference type="AlphaFoldDB" id="A0A0F9FFE5"/>